<evidence type="ECO:0000256" key="8">
    <source>
        <dbReference type="ARBA" id="ARBA00022643"/>
    </source>
</evidence>
<keyword evidence="12" id="KW-1185">Reference proteome</keyword>
<sequence>MSSKLAKIDIPKHFGPFELLKQWIGEFKSYTSDGPIPFNLATSSKTGDVQNRFVLLAKLMDDGLIFTTMLNSPKIHHINENPKVAGAFLFNYSNGNSEMISRQVRFEGKIVKVDSEITNELFDAWPFYAKVRGVLYSEQSTEIKWDNAKERHDKLVEQFKSNVSELKCPNYIVSYKIVPTTFDFYHAGINEIADRVLFNYNSGKWITSHISA</sequence>
<evidence type="ECO:0000256" key="4">
    <source>
        <dbReference type="ARBA" id="ARBA00005037"/>
    </source>
</evidence>
<dbReference type="InterPro" id="IPR000659">
    <property type="entry name" value="Pyridox_Oxase"/>
</dbReference>
<feature type="domain" description="Pyridoxamine 5'-phosphate oxidase N-terminal" evidence="10">
    <location>
        <begin position="37"/>
        <end position="121"/>
    </location>
</feature>
<dbReference type="InterPro" id="IPR012349">
    <property type="entry name" value="Split_barrel_FMN-bd"/>
</dbReference>
<dbReference type="Gene3D" id="2.30.110.10">
    <property type="entry name" value="Electron Transport, Fmn-binding Protein, Chain A"/>
    <property type="match status" value="1"/>
</dbReference>
<evidence type="ECO:0000256" key="2">
    <source>
        <dbReference type="ARBA" id="ARBA00003691"/>
    </source>
</evidence>
<reference evidence="11 12" key="1">
    <citation type="submission" date="2024-05" db="EMBL/GenBank/DDBJ databases">
        <title>Genetic variation in Jamaican populations of the coffee berry borer (Hypothenemus hampei).</title>
        <authorList>
            <person name="Errbii M."/>
            <person name="Myrie A."/>
        </authorList>
    </citation>
    <scope>NUCLEOTIDE SEQUENCE [LARGE SCALE GENOMIC DNA]</scope>
    <source>
        <strain evidence="11">JA-Hopewell-2020-01-JO</strain>
        <tissue evidence="11">Whole body</tissue>
    </source>
</reference>
<evidence type="ECO:0000313" key="11">
    <source>
        <dbReference type="EMBL" id="KAL1505444.1"/>
    </source>
</evidence>
<dbReference type="AlphaFoldDB" id="A0ABD1EXM8"/>
<dbReference type="InterPro" id="IPR011576">
    <property type="entry name" value="Pyridox_Oxase_N"/>
</dbReference>
<proteinExistence type="inferred from homology"/>
<keyword evidence="9" id="KW-0560">Oxidoreductase</keyword>
<comment type="cofactor">
    <cofactor evidence="1">
        <name>FMN</name>
        <dbReference type="ChEBI" id="CHEBI:58210"/>
    </cofactor>
</comment>
<evidence type="ECO:0000313" key="12">
    <source>
        <dbReference type="Proteomes" id="UP001566132"/>
    </source>
</evidence>
<dbReference type="SUPFAM" id="SSF50475">
    <property type="entry name" value="FMN-binding split barrel"/>
    <property type="match status" value="1"/>
</dbReference>
<evidence type="ECO:0000256" key="1">
    <source>
        <dbReference type="ARBA" id="ARBA00001917"/>
    </source>
</evidence>
<evidence type="ECO:0000256" key="6">
    <source>
        <dbReference type="ARBA" id="ARBA00012801"/>
    </source>
</evidence>
<dbReference type="EMBL" id="JBDJPC010000004">
    <property type="protein sequence ID" value="KAL1505444.1"/>
    <property type="molecule type" value="Genomic_DNA"/>
</dbReference>
<comment type="similarity">
    <text evidence="5">Belongs to the pyridoxamine 5'-phosphate oxidase family.</text>
</comment>
<comment type="caution">
    <text evidence="11">The sequence shown here is derived from an EMBL/GenBank/DDBJ whole genome shotgun (WGS) entry which is preliminary data.</text>
</comment>
<comment type="function">
    <text evidence="2">Catalyzes the oxidation of either pyridoxine 5'-phosphate (PNP) or pyridoxamine 5'-phosphate (PMP) into pyridoxal 5'-phosphate (PLP).</text>
</comment>
<evidence type="ECO:0000256" key="3">
    <source>
        <dbReference type="ARBA" id="ARBA00004738"/>
    </source>
</evidence>
<evidence type="ECO:0000256" key="5">
    <source>
        <dbReference type="ARBA" id="ARBA00007301"/>
    </source>
</evidence>
<dbReference type="Pfam" id="PF01243">
    <property type="entry name" value="PNPOx_N"/>
    <property type="match status" value="1"/>
</dbReference>
<evidence type="ECO:0000256" key="7">
    <source>
        <dbReference type="ARBA" id="ARBA00022630"/>
    </source>
</evidence>
<keyword evidence="7" id="KW-0285">Flavoprotein</keyword>
<dbReference type="Proteomes" id="UP001566132">
    <property type="component" value="Unassembled WGS sequence"/>
</dbReference>
<evidence type="ECO:0000259" key="10">
    <source>
        <dbReference type="Pfam" id="PF01243"/>
    </source>
</evidence>
<evidence type="ECO:0000256" key="9">
    <source>
        <dbReference type="ARBA" id="ARBA00023002"/>
    </source>
</evidence>
<dbReference type="PANTHER" id="PTHR10851:SF4">
    <property type="entry name" value="PYRIDOXAL 5'-PHOSPHATE SYNTHASE"/>
    <property type="match status" value="1"/>
</dbReference>
<name>A0ABD1EXM8_HYPHA</name>
<accession>A0ABD1EXM8</accession>
<protein>
    <recommendedName>
        <fullName evidence="6">pyridoxal 5'-phosphate synthase</fullName>
        <ecNumber evidence="6">1.4.3.5</ecNumber>
    </recommendedName>
</protein>
<comment type="pathway">
    <text evidence="4">Cofactor metabolism; pyridoxal 5'-phosphate salvage; pyridoxal 5'-phosphate from pyridoxine 5'-phosphate: step 1/1.</text>
</comment>
<dbReference type="PANTHER" id="PTHR10851">
    <property type="entry name" value="PYRIDOXINE-5-PHOSPHATE OXIDASE"/>
    <property type="match status" value="1"/>
</dbReference>
<comment type="pathway">
    <text evidence="3">Cofactor metabolism; pyridoxal 5'-phosphate salvage; pyridoxal 5'-phosphate from pyridoxamine 5'-phosphate: step 1/1.</text>
</comment>
<dbReference type="GO" id="GO:0004733">
    <property type="term" value="F:pyridoxamine phosphate oxidase activity"/>
    <property type="evidence" value="ECO:0007669"/>
    <property type="project" value="UniProtKB-EC"/>
</dbReference>
<organism evidence="11 12">
    <name type="scientific">Hypothenemus hampei</name>
    <name type="common">Coffee berry borer</name>
    <dbReference type="NCBI Taxonomy" id="57062"/>
    <lineage>
        <taxon>Eukaryota</taxon>
        <taxon>Metazoa</taxon>
        <taxon>Ecdysozoa</taxon>
        <taxon>Arthropoda</taxon>
        <taxon>Hexapoda</taxon>
        <taxon>Insecta</taxon>
        <taxon>Pterygota</taxon>
        <taxon>Neoptera</taxon>
        <taxon>Endopterygota</taxon>
        <taxon>Coleoptera</taxon>
        <taxon>Polyphaga</taxon>
        <taxon>Cucujiformia</taxon>
        <taxon>Curculionidae</taxon>
        <taxon>Scolytinae</taxon>
        <taxon>Hypothenemus</taxon>
    </lineage>
</organism>
<dbReference type="EC" id="1.4.3.5" evidence="6"/>
<gene>
    <name evidence="11" type="ORF">ABEB36_005012</name>
</gene>
<keyword evidence="8" id="KW-0288">FMN</keyword>